<evidence type="ECO:0000313" key="2">
    <source>
        <dbReference type="EMBL" id="CBA75389.1"/>
    </source>
</evidence>
<keyword evidence="2" id="KW-0449">Lipoprotein</keyword>
<dbReference type="GO" id="GO:0031241">
    <property type="term" value="C:periplasmic side of cell outer membrane"/>
    <property type="evidence" value="ECO:0007669"/>
    <property type="project" value="TreeGrafter"/>
</dbReference>
<keyword evidence="1" id="KW-0472">Membrane</keyword>
<sequence length="573" mass="63244">MSNDNYTTGQSMRSSIFVKKSLICIAMLSSLILVGCHSSVDQSKPTADATIQTSSEISHYQSIIDAANGTPSAKALRAYIAQEPLLKDQVSHQKNIDDFWQMLINMPAEQIQKLDVRADENVLQGWVDLLDLYHNNYQDPAALNNAFNDWKIRYPANPGVKTSPTALIQIIHHSSINSNPKIGLFLPLSNNGKIFAEAILQGFLDAQKGLPINQTTTTNSSEQNNQNSDTVQSIIDSITNSSNNIAQENNLQTPSLVIDNAPINNQQVKVYDTNTQSIETLLRQAEQDGITLVVGPLLKPDVLKAIQIDTPLNLLTLNELDPDKMPLKNNVCYFSLSPEDEAINAARHIAKQGKQAPLLLIPASPFGERIANVFAQEWLKLKQTSVRKQTFGDINSLKARTAQSTGIRMIGTPIMLAEQPASNTNDMAEAIDAVYIVATSDELSLIKPMIDMATDSRTRPTLYASSRSHQTGLSTDYYLEMENLQFSEIPLLAAANSALLTQANQRLSADYSLIRLYAMGIDAWLLANHFNQLHQNNIELNGATGKLSVNSDNCVIFRSLPWLKFQQGKVQLL</sequence>
<dbReference type="CDD" id="cd06339">
    <property type="entry name" value="PBP1_YraM_LppC_lipoprotein-like"/>
    <property type="match status" value="1"/>
</dbReference>
<dbReference type="Pfam" id="PF04348">
    <property type="entry name" value="LppC"/>
    <property type="match status" value="2"/>
</dbReference>
<protein>
    <submittedName>
        <fullName evidence="2">Lipoprotein</fullName>
    </submittedName>
</protein>
<dbReference type="SUPFAM" id="SSF53822">
    <property type="entry name" value="Periplasmic binding protein-like I"/>
    <property type="match status" value="1"/>
</dbReference>
<dbReference type="PANTHER" id="PTHR38038:SF1">
    <property type="entry name" value="PENICILLIN-BINDING PROTEIN ACTIVATOR LPOA"/>
    <property type="match status" value="1"/>
</dbReference>
<dbReference type="Gene3D" id="3.40.50.2300">
    <property type="match status" value="2"/>
</dbReference>
<gene>
    <name evidence="2" type="ORF">ARN_28820</name>
</gene>
<dbReference type="GO" id="GO:0030234">
    <property type="term" value="F:enzyme regulator activity"/>
    <property type="evidence" value="ECO:0007669"/>
    <property type="project" value="TreeGrafter"/>
</dbReference>
<name>D2U2Q5_9GAMM</name>
<dbReference type="InterPro" id="IPR007443">
    <property type="entry name" value="LpoA"/>
</dbReference>
<dbReference type="Gene3D" id="1.25.40.650">
    <property type="match status" value="1"/>
</dbReference>
<organism evidence="2">
    <name type="scientific">Arsenophonus nasoniae</name>
    <name type="common">son-killer infecting Nasonia vitripennis</name>
    <dbReference type="NCBI Taxonomy" id="638"/>
    <lineage>
        <taxon>Bacteria</taxon>
        <taxon>Pseudomonadati</taxon>
        <taxon>Pseudomonadota</taxon>
        <taxon>Gammaproteobacteria</taxon>
        <taxon>Enterobacterales</taxon>
        <taxon>Morganellaceae</taxon>
        <taxon>Arsenophonus</taxon>
    </lineage>
</organism>
<dbReference type="InterPro" id="IPR028082">
    <property type="entry name" value="Peripla_BP_I"/>
</dbReference>
<evidence type="ECO:0000256" key="1">
    <source>
        <dbReference type="ARBA" id="ARBA00023136"/>
    </source>
</evidence>
<dbReference type="AlphaFoldDB" id="D2U2Q5"/>
<dbReference type="GO" id="GO:0009252">
    <property type="term" value="P:peptidoglycan biosynthetic process"/>
    <property type="evidence" value="ECO:0007669"/>
    <property type="project" value="TreeGrafter"/>
</dbReference>
<proteinExistence type="predicted"/>
<accession>D2U2Q5</accession>
<reference evidence="2" key="1">
    <citation type="journal article" date="2010" name="Insect Mol. Biol.">
        <title>The draft genome sequence of Arsenophonus nasoniae, son-killer bacterium of Nasonia vitripennis, reveals genes associated with virulence and symbiosis.</title>
        <authorList>
            <person name="Wilkes T."/>
            <person name="Darby A.C."/>
            <person name="Choi J."/>
            <person name="Colborne J.K."/>
            <person name="Werren J.H."/>
            <person name="Hurst G.D.D."/>
        </authorList>
    </citation>
    <scope>NUCLEOTIDE SEQUENCE</scope>
</reference>
<dbReference type="PANTHER" id="PTHR38038">
    <property type="entry name" value="PENICILLIN-BINDING PROTEIN ACTIVATOR LPOA"/>
    <property type="match status" value="1"/>
</dbReference>
<dbReference type="EMBL" id="FN545251">
    <property type="protein sequence ID" value="CBA75389.1"/>
    <property type="molecule type" value="Genomic_DNA"/>
</dbReference>